<comment type="caution">
    <text evidence="1">The sequence shown here is derived from an EMBL/GenBank/DDBJ whole genome shotgun (WGS) entry which is preliminary data.</text>
</comment>
<evidence type="ECO:0000313" key="1">
    <source>
        <dbReference type="EMBL" id="KAH9480183.1"/>
    </source>
</evidence>
<name>A0ACB8GWQ2_PSICU</name>
<accession>A0ACB8GWQ2</accession>
<reference evidence="1" key="1">
    <citation type="submission" date="2021-10" db="EMBL/GenBank/DDBJ databases">
        <title>Psilocybe cubensis genome.</title>
        <authorList>
            <person name="Mckernan K.J."/>
            <person name="Crawford S."/>
            <person name="Trippe A."/>
            <person name="Kane L.T."/>
            <person name="Mclaughlin S."/>
        </authorList>
    </citation>
    <scope>NUCLEOTIDE SEQUENCE</scope>
    <source>
        <strain evidence="1">MGC-MH-2018</strain>
    </source>
</reference>
<dbReference type="Proteomes" id="UP000664032">
    <property type="component" value="Unassembled WGS sequence"/>
</dbReference>
<keyword evidence="2" id="KW-1185">Reference proteome</keyword>
<protein>
    <submittedName>
        <fullName evidence="1">Uncharacterized protein</fullName>
    </submittedName>
</protein>
<proteinExistence type="predicted"/>
<sequence>MVDQNASQGQSFGVALPDQVERISCFFDAHLEIWELYTARIALEREFASKLQVLARKALEKKAKALSVYVFGSDPTKSWDTNMLKQCTLENAYEGLIMSLSTTAQDHINFADGMTSQTVEILRILEKRNKESKKKEMAFFQKLLSDWDRVYADRIKYNKDCAEVESFQQKQGHASDDKHTKRAVRQAEQQQNNMLNSKNRHFGHSSSYLISIAIANQAKGKFYNEDVPTFENMDILWFNLEDYYSRLTSAIKIRSFRCLIEHFVKIVVHCQNLQLTHLDTLKSQITDTLAKFEQVDIVKDQDLFIDHNRRVFIAPEDWTFEPCSVHYDTDAMSTEPAPKVFIQNKLRCTQEKLEELTPLTESKCMEKDIIMITAH</sequence>
<organism evidence="1 2">
    <name type="scientific">Psilocybe cubensis</name>
    <name type="common">Psychedelic mushroom</name>
    <name type="synonym">Stropharia cubensis</name>
    <dbReference type="NCBI Taxonomy" id="181762"/>
    <lineage>
        <taxon>Eukaryota</taxon>
        <taxon>Fungi</taxon>
        <taxon>Dikarya</taxon>
        <taxon>Basidiomycota</taxon>
        <taxon>Agaricomycotina</taxon>
        <taxon>Agaricomycetes</taxon>
        <taxon>Agaricomycetidae</taxon>
        <taxon>Agaricales</taxon>
        <taxon>Agaricineae</taxon>
        <taxon>Strophariaceae</taxon>
        <taxon>Psilocybe</taxon>
    </lineage>
</organism>
<gene>
    <name evidence="1" type="ORF">JR316_0006781</name>
</gene>
<dbReference type="EMBL" id="JAFIQS020000006">
    <property type="protein sequence ID" value="KAH9480183.1"/>
    <property type="molecule type" value="Genomic_DNA"/>
</dbReference>
<evidence type="ECO:0000313" key="2">
    <source>
        <dbReference type="Proteomes" id="UP000664032"/>
    </source>
</evidence>